<feature type="compositionally biased region" description="Polar residues" evidence="1">
    <location>
        <begin position="640"/>
        <end position="659"/>
    </location>
</feature>
<feature type="compositionally biased region" description="Basic and acidic residues" evidence="1">
    <location>
        <begin position="458"/>
        <end position="473"/>
    </location>
</feature>
<evidence type="ECO:0000313" key="3">
    <source>
        <dbReference type="Proteomes" id="UP001338125"/>
    </source>
</evidence>
<feature type="compositionally biased region" description="Low complexity" evidence="1">
    <location>
        <begin position="372"/>
        <end position="390"/>
    </location>
</feature>
<feature type="region of interest" description="Disordered" evidence="1">
    <location>
        <begin position="372"/>
        <end position="394"/>
    </location>
</feature>
<accession>A0ABR0SE29</accession>
<gene>
    <name evidence="2" type="ORF">PT974_08480</name>
</gene>
<organism evidence="2 3">
    <name type="scientific">Cladobotryum mycophilum</name>
    <dbReference type="NCBI Taxonomy" id="491253"/>
    <lineage>
        <taxon>Eukaryota</taxon>
        <taxon>Fungi</taxon>
        <taxon>Dikarya</taxon>
        <taxon>Ascomycota</taxon>
        <taxon>Pezizomycotina</taxon>
        <taxon>Sordariomycetes</taxon>
        <taxon>Hypocreomycetidae</taxon>
        <taxon>Hypocreales</taxon>
        <taxon>Hypocreaceae</taxon>
        <taxon>Cladobotryum</taxon>
    </lineage>
</organism>
<feature type="compositionally biased region" description="Low complexity" evidence="1">
    <location>
        <begin position="630"/>
        <end position="639"/>
    </location>
</feature>
<feature type="region of interest" description="Disordered" evidence="1">
    <location>
        <begin position="413"/>
        <end position="473"/>
    </location>
</feature>
<feature type="region of interest" description="Disordered" evidence="1">
    <location>
        <begin position="19"/>
        <end position="340"/>
    </location>
</feature>
<protein>
    <recommendedName>
        <fullName evidence="4">LPXTG-motif cell wall anchor domain protein</fullName>
    </recommendedName>
</protein>
<keyword evidence="3" id="KW-1185">Reference proteome</keyword>
<evidence type="ECO:0008006" key="4">
    <source>
        <dbReference type="Google" id="ProtNLM"/>
    </source>
</evidence>
<dbReference type="EMBL" id="JAVFKD010000014">
    <property type="protein sequence ID" value="KAK5990214.1"/>
    <property type="molecule type" value="Genomic_DNA"/>
</dbReference>
<sequence>MTETETASFTHVQVAHVGQAPASSTTTASFQGKTQTPTSISSGPSLNLHSHRQNNNASKLPSFRLTDIKSTSTSTSSTSNQLQSPPAKPPIPHRRLSRPSSFSASSINPLFEESPLSGPDAAVRQEDHDSLPTKPTLTRTKTAPAPSTTPRRTKSKPSIDQLDSTPQRSLRTRASSYQTKIESPIAEQPQKVVRHAASVPESLVEEGAQSSSLSRTPSIKKNNRRPPASYSSNGVATSSGPPPSLSTQRRQAVESLFLGNKTATESKSSQERDQGQGEPTLPKTLSQTKPPDESRDQSANCPPVSYKPPVNNTTAAESGTSTRRVPPPTPKRSSRLVNHRKSIDMNFTSRTYDFGGGSTDANQIQTFRGFESSRQTSTIPPSTPISSPRQLALNNDDTGDVFLKIASEENTRRTVGDNNNHNSTLTTAQSRTRSTHRRPLSTTVTSYHITSPPRLNRRLSDQQERARSSGRYDEDVISEVARTSTYEVPRTSTYRQFIGKAASSHPAEDASTTRSPASGLRPSPIAPRPLNIPEHGPDNSSYGRRRPSITDSHSMAASRSSILKSPVLQGQPDILPTVEGTESTGSTTGPSTVWDELDDLKSRIHRLELTGKLPPTSGAAVIKASEDRPATATTTMTTMSLSPKKSATGLQAEVSSNASSHREPHPHHPNLHSALSKTKTFLTPEVFRALETAANDALALSSLMGAPGQPGPISSAASATGAGPMLTDRQLRRRADSVCRSLTELCIALNENSARTAIPQQVKAIVASQKEGPVTPSMVAKSYGGLASRRPSVVTEQIPEGALSPRAVSKFEERRNMILNGNAVTSPRHMTPATPIDAPARRSSLVVARTRRAGTEEPEDGRRSTMLLRNRRAGTEEPDEGRKTSFLVRGRRGTVGEDSEDVRFRAPSRATTEVNGTRGMAREYISDVQASRLDGSTQPPSALGRRRFVSSNLHSSRTVVPASSIGTPVRKYIERSIPLPEADSADEYGETRVTRHMSFNQSGFQTRINNATGRRMINRNSVIVTTPSTAGQDNYR</sequence>
<feature type="compositionally biased region" description="Polar residues" evidence="1">
    <location>
        <begin position="549"/>
        <end position="563"/>
    </location>
</feature>
<feature type="region of interest" description="Disordered" evidence="1">
    <location>
        <begin position="621"/>
        <end position="674"/>
    </location>
</feature>
<feature type="compositionally biased region" description="Polar residues" evidence="1">
    <location>
        <begin position="208"/>
        <end position="220"/>
    </location>
</feature>
<feature type="compositionally biased region" description="Polar residues" evidence="1">
    <location>
        <begin position="156"/>
        <end position="181"/>
    </location>
</feature>
<feature type="compositionally biased region" description="Polar residues" evidence="1">
    <location>
        <begin position="416"/>
        <end position="432"/>
    </location>
</feature>
<feature type="compositionally biased region" description="Low complexity" evidence="1">
    <location>
        <begin position="70"/>
        <end position="79"/>
    </location>
</feature>
<dbReference type="Proteomes" id="UP001338125">
    <property type="component" value="Unassembled WGS sequence"/>
</dbReference>
<feature type="region of interest" description="Disordered" evidence="1">
    <location>
        <begin position="500"/>
        <end position="593"/>
    </location>
</feature>
<comment type="caution">
    <text evidence="2">The sequence shown here is derived from an EMBL/GenBank/DDBJ whole genome shotgun (WGS) entry which is preliminary data.</text>
</comment>
<feature type="compositionally biased region" description="Low complexity" evidence="1">
    <location>
        <begin position="132"/>
        <end position="150"/>
    </location>
</feature>
<feature type="region of interest" description="Disordered" evidence="1">
    <location>
        <begin position="849"/>
        <end position="900"/>
    </location>
</feature>
<evidence type="ECO:0000313" key="2">
    <source>
        <dbReference type="EMBL" id="KAK5990214.1"/>
    </source>
</evidence>
<feature type="compositionally biased region" description="Polar residues" evidence="1">
    <location>
        <begin position="440"/>
        <end position="449"/>
    </location>
</feature>
<feature type="compositionally biased region" description="Polar residues" evidence="1">
    <location>
        <begin position="229"/>
        <end position="250"/>
    </location>
</feature>
<feature type="compositionally biased region" description="Polar residues" evidence="1">
    <location>
        <begin position="310"/>
        <end position="323"/>
    </location>
</feature>
<evidence type="ECO:0000256" key="1">
    <source>
        <dbReference type="SAM" id="MobiDB-lite"/>
    </source>
</evidence>
<feature type="compositionally biased region" description="Low complexity" evidence="1">
    <location>
        <begin position="576"/>
        <end position="593"/>
    </location>
</feature>
<reference evidence="2 3" key="1">
    <citation type="submission" date="2024-01" db="EMBL/GenBank/DDBJ databases">
        <title>Complete genome of Cladobotryum mycophilum ATHUM6906.</title>
        <authorList>
            <person name="Christinaki A.C."/>
            <person name="Myridakis A.I."/>
            <person name="Kouvelis V.N."/>
        </authorList>
    </citation>
    <scope>NUCLEOTIDE SEQUENCE [LARGE SCALE GENOMIC DNA]</scope>
    <source>
        <strain evidence="2 3">ATHUM6906</strain>
    </source>
</reference>
<name>A0ABR0SE29_9HYPO</name>
<proteinExistence type="predicted"/>
<feature type="compositionally biased region" description="Polar residues" evidence="1">
    <location>
        <begin position="21"/>
        <end position="59"/>
    </location>
</feature>